<name>A0A1H6IBR0_MYCRU</name>
<dbReference type="EMBL" id="LT629971">
    <property type="protein sequence ID" value="SEH46712.1"/>
    <property type="molecule type" value="Genomic_DNA"/>
</dbReference>
<organism evidence="2 3">
    <name type="scientific">Mycolicibacterium rutilum</name>
    <name type="common">Mycobacterium rutilum</name>
    <dbReference type="NCBI Taxonomy" id="370526"/>
    <lineage>
        <taxon>Bacteria</taxon>
        <taxon>Bacillati</taxon>
        <taxon>Actinomycetota</taxon>
        <taxon>Actinomycetes</taxon>
        <taxon>Mycobacteriales</taxon>
        <taxon>Mycobacteriaceae</taxon>
        <taxon>Mycolicibacterium</taxon>
    </lineage>
</organism>
<dbReference type="OrthoDB" id="9776116at2"/>
<sequence>MGRHLNRAIAHFGTDTRGMLEGGHYALLHTRSMEFDDLRPYVPGDEIRDIDWRASVRAGETLVKQFVTEKHHKILLVCDAGRDMSALTPSGEVKRDVATLVMGAVALISQRRTDQIGMVYGDSHGCANVRPRRGENHIEGMLDGYYAHSLGDVGTSDIVTQLDYVALGHRRRLLIVVVSDEPDVTDRLDDVVTRLTSRHELVWVAVADMPAVGADAGEQDAYDVATGRFVPDGVTLGPAVAAAYRKAEARRAAELDEFFLTRAVPFVRINSSAEIRAKMVELTEAYSHAGR</sequence>
<dbReference type="Proteomes" id="UP000182915">
    <property type="component" value="Chromosome I"/>
</dbReference>
<dbReference type="Pfam" id="PF01882">
    <property type="entry name" value="DUF58"/>
    <property type="match status" value="1"/>
</dbReference>
<evidence type="ECO:0000313" key="3">
    <source>
        <dbReference type="Proteomes" id="UP000182915"/>
    </source>
</evidence>
<evidence type="ECO:0000259" key="1">
    <source>
        <dbReference type="Pfam" id="PF01882"/>
    </source>
</evidence>
<dbReference type="AlphaFoldDB" id="A0A1H6IBR0"/>
<gene>
    <name evidence="2" type="ORF">SAMN04489835_0134</name>
</gene>
<evidence type="ECO:0000313" key="2">
    <source>
        <dbReference type="EMBL" id="SEH46712.1"/>
    </source>
</evidence>
<accession>A0A1H6IBR0</accession>
<keyword evidence="3" id="KW-1185">Reference proteome</keyword>
<dbReference type="RefSeq" id="WP_083405511.1">
    <property type="nucleotide sequence ID" value="NZ_LT629971.1"/>
</dbReference>
<protein>
    <recommendedName>
        <fullName evidence="1">DUF58 domain-containing protein</fullName>
    </recommendedName>
</protein>
<dbReference type="PANTHER" id="PTHR33608:SF6">
    <property type="entry name" value="BLL2464 PROTEIN"/>
    <property type="match status" value="1"/>
</dbReference>
<dbReference type="STRING" id="370526.SAMN04489835_0134"/>
<proteinExistence type="predicted"/>
<dbReference type="PANTHER" id="PTHR33608">
    <property type="entry name" value="BLL2464 PROTEIN"/>
    <property type="match status" value="1"/>
</dbReference>
<reference evidence="3" key="1">
    <citation type="submission" date="2016-10" db="EMBL/GenBank/DDBJ databases">
        <authorList>
            <person name="Varghese N."/>
            <person name="Submissions S."/>
        </authorList>
    </citation>
    <scope>NUCLEOTIDE SEQUENCE [LARGE SCALE GENOMIC DNA]</scope>
    <source>
        <strain evidence="3">DSM 45405</strain>
    </source>
</reference>
<dbReference type="InterPro" id="IPR002881">
    <property type="entry name" value="DUF58"/>
</dbReference>
<feature type="domain" description="DUF58" evidence="1">
    <location>
        <begin position="37"/>
        <end position="209"/>
    </location>
</feature>